<protein>
    <submittedName>
        <fullName evidence="7">Histone deacetylase hda2-like protein</fullName>
    </submittedName>
</protein>
<comment type="similarity">
    <text evidence="2">Belongs to the histone deacetylase family. HD type 2 subfamily.</text>
</comment>
<dbReference type="GO" id="GO:0141221">
    <property type="term" value="F:histone deacetylase activity, hydrolytic mechanism"/>
    <property type="evidence" value="ECO:0007669"/>
    <property type="project" value="UniProtKB-EC"/>
</dbReference>
<comment type="catalytic activity">
    <reaction evidence="5">
        <text>N(6)-acetyl-L-lysyl-[histone] + H2O = L-lysyl-[histone] + acetate</text>
        <dbReference type="Rhea" id="RHEA:58196"/>
        <dbReference type="Rhea" id="RHEA-COMP:9845"/>
        <dbReference type="Rhea" id="RHEA-COMP:11338"/>
        <dbReference type="ChEBI" id="CHEBI:15377"/>
        <dbReference type="ChEBI" id="CHEBI:29969"/>
        <dbReference type="ChEBI" id="CHEBI:30089"/>
        <dbReference type="ChEBI" id="CHEBI:61930"/>
        <dbReference type="EC" id="3.5.1.98"/>
    </reaction>
</comment>
<evidence type="ECO:0000313" key="8">
    <source>
        <dbReference type="Proteomes" id="UP000288716"/>
    </source>
</evidence>
<dbReference type="PANTHER" id="PTHR10625:SF38">
    <property type="entry name" value="HISTONE DEACETYLASE 6, ISOFORM G"/>
    <property type="match status" value="1"/>
</dbReference>
<sequence>MEDALEQLSKLTKIKFIASISVSCHRVSVTLRTGLVYDERMIDHYCLWDPNYPECPERFSSILSRITELDLVKRCERLPIRRATEDEILLVHEKQYFDSIQKTAEMKDESTFEEEASKYDAVYFNSRTFELAMNSAGCVLNLVESVVNNKLNNGFALIRPPGHHAMTSEACGYCFFNNVAIAAKYAQQKLGVKRVLIVDWDVHHGQATQYTFYDDPNVLYFSFHRYDEGSFWPELIESNYNFVGAPNAKGFNVNVPLNEEGLHNGDFLAIWTNVLLPIAYQFNPELVLISAGYDAAIGCPEGQMRMTPAMYSHLCHLLMPLANGKMCVLLEGGYCIPSLSEAAALTLKTLVGDPCPLIEPIPYPLHNAVVNTILDVIWAQRPFWKALCIQGRFEKGDALEGMRRRRQPVVEYKGKIAFMEKPSKYPTRGTYYVNPPEVKAQLEKEIEALKANTNLKVPNQRTAFVSCEESKHKISSHPERPARTSSIFSQLKSDDLLSRCLIVKDIEPTAEDILELVHSPFLLDKLQHISTMTDEEILNLSSSFQDVYIKKESYNIAKLAVGGLLRLVDLVMQGKCLNGFANIRPPGHHASPDKCSGFCILNNVAIAAKYAMEKYNLQRILIVDWDVHHGDGIQEVAENDDRILYISLHRYEYASFFPCTLKSGYKTSKKNVVNIPWNNGVMSDSEYLLAFFNVVLPIAYEFNPELVLVSSGFDAAERDPLGGYNLSPLVYGHFTHLLSSLANGKMIVALEGGYNLQSIAKCASNVVSVLLGDPPEMLELFPLNPSAIDTVRDVIEYQASFWSSLAFSADLPNTEVTD</sequence>
<dbReference type="GO" id="GO:0000118">
    <property type="term" value="C:histone deacetylase complex"/>
    <property type="evidence" value="ECO:0007669"/>
    <property type="project" value="TreeGrafter"/>
</dbReference>
<dbReference type="EMBL" id="NCKV01000766">
    <property type="protein sequence ID" value="RWS29799.1"/>
    <property type="molecule type" value="Genomic_DNA"/>
</dbReference>
<dbReference type="InterPro" id="IPR000286">
    <property type="entry name" value="HDACs"/>
</dbReference>
<keyword evidence="4" id="KW-0539">Nucleus</keyword>
<dbReference type="GO" id="GO:0040029">
    <property type="term" value="P:epigenetic regulation of gene expression"/>
    <property type="evidence" value="ECO:0007669"/>
    <property type="project" value="TreeGrafter"/>
</dbReference>
<dbReference type="Pfam" id="PF00850">
    <property type="entry name" value="Hist_deacetyl"/>
    <property type="match status" value="2"/>
</dbReference>
<evidence type="ECO:0000256" key="3">
    <source>
        <dbReference type="ARBA" id="ARBA00022801"/>
    </source>
</evidence>
<comment type="subcellular location">
    <subcellularLocation>
        <location evidence="1">Nucleus</location>
    </subcellularLocation>
</comment>
<name>A0A443SQK3_9ACAR</name>
<dbReference type="VEuPathDB" id="VectorBase:LDEU002239"/>
<dbReference type="CDD" id="cd10002">
    <property type="entry name" value="HDAC10_HDAC6-dom1"/>
    <property type="match status" value="1"/>
</dbReference>
<keyword evidence="3" id="KW-0378">Hydrolase</keyword>
<dbReference type="Gene3D" id="3.40.800.20">
    <property type="entry name" value="Histone deacetylase domain"/>
    <property type="match status" value="2"/>
</dbReference>
<dbReference type="InterPro" id="IPR037138">
    <property type="entry name" value="His_deacetylse_dom_sf"/>
</dbReference>
<dbReference type="STRING" id="299467.A0A443SQK3"/>
<dbReference type="InterPro" id="IPR023696">
    <property type="entry name" value="Ureohydrolase_dom_sf"/>
</dbReference>
<evidence type="ECO:0000313" key="7">
    <source>
        <dbReference type="EMBL" id="RWS29799.1"/>
    </source>
</evidence>
<dbReference type="FunFam" id="3.40.800.20:FF:000005">
    <property type="entry name" value="histone deacetylase 6"/>
    <property type="match status" value="1"/>
</dbReference>
<reference evidence="7 8" key="1">
    <citation type="journal article" date="2018" name="Gigascience">
        <title>Genomes of trombidid mites reveal novel predicted allergens and laterally-transferred genes associated with secondary metabolism.</title>
        <authorList>
            <person name="Dong X."/>
            <person name="Chaisiri K."/>
            <person name="Xia D."/>
            <person name="Armstrong S.D."/>
            <person name="Fang Y."/>
            <person name="Donnelly M.J."/>
            <person name="Kadowaki T."/>
            <person name="McGarry J.W."/>
            <person name="Darby A.C."/>
            <person name="Makepeace B.L."/>
        </authorList>
    </citation>
    <scope>NUCLEOTIDE SEQUENCE [LARGE SCALE GENOMIC DNA]</scope>
    <source>
        <strain evidence="7">UoL-UT</strain>
    </source>
</reference>
<dbReference type="InterPro" id="IPR023801">
    <property type="entry name" value="His_deacetylse_dom"/>
</dbReference>
<proteinExistence type="inferred from homology"/>
<comment type="caution">
    <text evidence="7">The sequence shown here is derived from an EMBL/GenBank/DDBJ whole genome shotgun (WGS) entry which is preliminary data.</text>
</comment>
<dbReference type="Proteomes" id="UP000288716">
    <property type="component" value="Unassembled WGS sequence"/>
</dbReference>
<dbReference type="SUPFAM" id="SSF52768">
    <property type="entry name" value="Arginase/deacetylase"/>
    <property type="match status" value="2"/>
</dbReference>
<feature type="domain" description="Histone deacetylase" evidence="6">
    <location>
        <begin position="53"/>
        <end position="349"/>
    </location>
</feature>
<gene>
    <name evidence="7" type="ORF">B4U80_11648</name>
</gene>
<dbReference type="AlphaFoldDB" id="A0A443SQK3"/>
<feature type="domain" description="Histone deacetylase" evidence="6">
    <location>
        <begin position="477"/>
        <end position="769"/>
    </location>
</feature>
<evidence type="ECO:0000256" key="2">
    <source>
        <dbReference type="ARBA" id="ARBA00007738"/>
    </source>
</evidence>
<accession>A0A443SQK3</accession>
<dbReference type="PANTHER" id="PTHR10625">
    <property type="entry name" value="HISTONE DEACETYLASE HDAC1-RELATED"/>
    <property type="match status" value="1"/>
</dbReference>
<evidence type="ECO:0000256" key="5">
    <source>
        <dbReference type="ARBA" id="ARBA00048287"/>
    </source>
</evidence>
<evidence type="ECO:0000256" key="4">
    <source>
        <dbReference type="ARBA" id="ARBA00023242"/>
    </source>
</evidence>
<dbReference type="PRINTS" id="PR01270">
    <property type="entry name" value="HDASUPER"/>
</dbReference>
<evidence type="ECO:0000259" key="6">
    <source>
        <dbReference type="Pfam" id="PF00850"/>
    </source>
</evidence>
<organism evidence="7 8">
    <name type="scientific">Leptotrombidium deliense</name>
    <dbReference type="NCBI Taxonomy" id="299467"/>
    <lineage>
        <taxon>Eukaryota</taxon>
        <taxon>Metazoa</taxon>
        <taxon>Ecdysozoa</taxon>
        <taxon>Arthropoda</taxon>
        <taxon>Chelicerata</taxon>
        <taxon>Arachnida</taxon>
        <taxon>Acari</taxon>
        <taxon>Acariformes</taxon>
        <taxon>Trombidiformes</taxon>
        <taxon>Prostigmata</taxon>
        <taxon>Anystina</taxon>
        <taxon>Parasitengona</taxon>
        <taxon>Trombiculoidea</taxon>
        <taxon>Trombiculidae</taxon>
        <taxon>Leptotrombidium</taxon>
    </lineage>
</organism>
<keyword evidence="8" id="KW-1185">Reference proteome</keyword>
<evidence type="ECO:0000256" key="1">
    <source>
        <dbReference type="ARBA" id="ARBA00004123"/>
    </source>
</evidence>
<dbReference type="OrthoDB" id="424012at2759"/>